<dbReference type="PROSITE" id="PS00365">
    <property type="entry name" value="NIR_SIR"/>
    <property type="match status" value="1"/>
</dbReference>
<feature type="binding site" evidence="16">
    <location>
        <position position="646"/>
    </location>
    <ligand>
        <name>[4Fe-4S] cluster</name>
        <dbReference type="ChEBI" id="CHEBI:49883"/>
    </ligand>
</feature>
<evidence type="ECO:0000259" key="19">
    <source>
        <dbReference type="Pfam" id="PF04324"/>
    </source>
</evidence>
<dbReference type="Gene3D" id="3.50.50.60">
    <property type="entry name" value="FAD/NAD(P)-binding domain"/>
    <property type="match status" value="2"/>
</dbReference>
<dbReference type="UniPathway" id="UPA00653"/>
<dbReference type="PANTHER" id="PTHR43809">
    <property type="entry name" value="NITRITE REDUCTASE (NADH) LARGE SUBUNIT"/>
    <property type="match status" value="1"/>
</dbReference>
<keyword evidence="13 15" id="KW-0534">Nitrate assimilation</keyword>
<evidence type="ECO:0000256" key="16">
    <source>
        <dbReference type="PIRSR" id="PIRSR037149-1"/>
    </source>
</evidence>
<evidence type="ECO:0000256" key="4">
    <source>
        <dbReference type="ARBA" id="ARBA00022485"/>
    </source>
</evidence>
<comment type="cofactor">
    <cofactor evidence="16">
        <name>[4Fe-4S] cluster</name>
        <dbReference type="ChEBI" id="CHEBI:49883"/>
    </cofactor>
    <text evidence="16">Binds 1 [4Fe-4S] cluster per subunit.</text>
</comment>
<dbReference type="InterPro" id="IPR005117">
    <property type="entry name" value="NiRdtase/SiRdtase_haem-b_fer"/>
</dbReference>
<evidence type="ECO:0000256" key="2">
    <source>
        <dbReference type="ARBA" id="ARBA00005096"/>
    </source>
</evidence>
<dbReference type="GO" id="GO:0050660">
    <property type="term" value="F:flavin adenine dinucleotide binding"/>
    <property type="evidence" value="ECO:0007669"/>
    <property type="project" value="UniProtKB-UniRule"/>
</dbReference>
<evidence type="ECO:0000256" key="13">
    <source>
        <dbReference type="ARBA" id="ARBA00023063"/>
    </source>
</evidence>
<dbReference type="SUPFAM" id="SSF51905">
    <property type="entry name" value="FAD/NAD(P)-binding domain"/>
    <property type="match status" value="2"/>
</dbReference>
<feature type="domain" description="BFD-like [2Fe-2S]-binding" evidence="19">
    <location>
        <begin position="428"/>
        <end position="476"/>
    </location>
</feature>
<evidence type="ECO:0000256" key="10">
    <source>
        <dbReference type="ARBA" id="ARBA00023002"/>
    </source>
</evidence>
<dbReference type="InterPro" id="IPR017121">
    <property type="entry name" value="Nitrite_Rdtase_lsu"/>
</dbReference>
<dbReference type="EMBL" id="RIZI01000171">
    <property type="protein sequence ID" value="RNF61036.1"/>
    <property type="molecule type" value="Genomic_DNA"/>
</dbReference>
<evidence type="ECO:0000259" key="20">
    <source>
        <dbReference type="Pfam" id="PF07992"/>
    </source>
</evidence>
<feature type="binding site" evidence="16">
    <location>
        <position position="686"/>
    </location>
    <ligand>
        <name>[4Fe-4S] cluster</name>
        <dbReference type="ChEBI" id="CHEBI:49883"/>
    </ligand>
</feature>
<evidence type="ECO:0000256" key="11">
    <source>
        <dbReference type="ARBA" id="ARBA00023004"/>
    </source>
</evidence>
<evidence type="ECO:0000256" key="8">
    <source>
        <dbReference type="ARBA" id="ARBA00022723"/>
    </source>
</evidence>
<comment type="cofactor">
    <cofactor evidence="14">
        <name>[2Fe-2S] cluster</name>
        <dbReference type="ChEBI" id="CHEBI:190135"/>
    </cofactor>
</comment>
<dbReference type="GO" id="GO:0050661">
    <property type="term" value="F:NADP binding"/>
    <property type="evidence" value="ECO:0007669"/>
    <property type="project" value="UniProtKB-UniRule"/>
</dbReference>
<evidence type="ECO:0000313" key="22">
    <source>
        <dbReference type="EMBL" id="RNF61036.1"/>
    </source>
</evidence>
<dbReference type="GO" id="GO:0051539">
    <property type="term" value="F:4 iron, 4 sulfur cluster binding"/>
    <property type="evidence" value="ECO:0007669"/>
    <property type="project" value="UniProtKB-KW"/>
</dbReference>
<dbReference type="Gene3D" id="3.30.390.30">
    <property type="match status" value="1"/>
</dbReference>
<dbReference type="CDD" id="cd19944">
    <property type="entry name" value="NirB_Fer2_BFD-like_2"/>
    <property type="match status" value="1"/>
</dbReference>
<evidence type="ECO:0000256" key="6">
    <source>
        <dbReference type="ARBA" id="ARBA00022630"/>
    </source>
</evidence>
<keyword evidence="5 16" id="KW-0349">Heme</keyword>
<dbReference type="Pfam" id="PF18267">
    <property type="entry name" value="Rubredoxin_C"/>
    <property type="match status" value="1"/>
</dbReference>
<protein>
    <submittedName>
        <fullName evidence="22">NAD(P)/FAD-dependent oxidoreductase</fullName>
    </submittedName>
</protein>
<dbReference type="InterPro" id="IPR052034">
    <property type="entry name" value="NasD-like"/>
</dbReference>
<sequence>MTLQLISQRKSRLVVVGNGMAGMRTVEELLKMAPDLYAITVFGAEPHPNYNRILLSPVLAGEITVDEIILNDCDWYEAHGIALRLGEPVLKIDRVRREVRSADGSTTPYDRLLLATGATPLLPPITGMDLAGVLAFRNIGDVEQMLVAARHGGHAVVIGGGLLGLEAAHGLLARGMQVTVVHRHAWPLSQQVDAAGGALLRQALESRGVRFLLGGQAKALLGTTAVAGVRLGDGSEIAADLVVMAVGIRPNMALAQAAGLHCEQGIVVNDTLQTFDPRVYAVGECVQHRGSTYGLVAPLFEQAKVAANHLAEYGQMRYTGSMTSTKLKVSGIDLFSAGDFMGGADKEEITLLDGTHGVYKKVVVQDNRVIGGLLYGDTSIGPWIFQLMRDGTDISAFRDHILFGETHLGDAGHAGESQAARLPNTAEICGCNGVCKGAIVKAIREQGLFTLEEVRKQTKASSSCGSCTGLVEQLLASTLGGIYDQTPKRRALCACTELSHEELREAIAAQHLLSVRDVFAALDWRHPGGCATCRPAVNYYVRTAWPAQALDDPQARFINERAHANIQKDGTYSVVPRIYGGITSPAELKHIAEVAERYQVPMVKFTGGQRLDLLGVRKEDLPKVWADLGMPSGHAYGKALRTVKSCVGTEFCRFGTQDSTSLAIDLEQALERMWAPHKVKLAVSGCPRNCSESTIKDFGIIGVDSGWECYVGGNGGMKVRAAELLCKVPTGAAVIEMAKAFLQLYRQDATYLERTAPWVERVGLDSIKARIVDDAAQRQALAAELDFAIAQERDPWADVVAGRLDIHAAPLRRIAG</sequence>
<dbReference type="OrthoDB" id="9768666at2"/>
<dbReference type="GO" id="GO:0046872">
    <property type="term" value="F:metal ion binding"/>
    <property type="evidence" value="ECO:0007669"/>
    <property type="project" value="UniProtKB-KW"/>
</dbReference>
<feature type="domain" description="BFD-like [2Fe-2S]-binding" evidence="19">
    <location>
        <begin position="493"/>
        <end position="541"/>
    </location>
</feature>
<evidence type="ECO:0000256" key="5">
    <source>
        <dbReference type="ARBA" id="ARBA00022617"/>
    </source>
</evidence>
<comment type="cofactor">
    <cofactor evidence="1 15">
        <name>FAD</name>
        <dbReference type="ChEBI" id="CHEBI:57692"/>
    </cofactor>
</comment>
<dbReference type="GO" id="GO:0098809">
    <property type="term" value="F:nitrite reductase activity"/>
    <property type="evidence" value="ECO:0007669"/>
    <property type="project" value="InterPro"/>
</dbReference>
<dbReference type="Gene3D" id="3.90.480.10">
    <property type="entry name" value="Sulfite Reductase Hemoprotein,Domain 2"/>
    <property type="match status" value="1"/>
</dbReference>
<dbReference type="InterPro" id="IPR036136">
    <property type="entry name" value="Nit/Sulf_reduc_fer-like_dom_sf"/>
</dbReference>
<organism evidence="22">
    <name type="scientific">Acidithiobacillus sulfuriphilus</name>
    <dbReference type="NCBI Taxonomy" id="1867749"/>
    <lineage>
        <taxon>Bacteria</taxon>
        <taxon>Pseudomonadati</taxon>
        <taxon>Pseudomonadota</taxon>
        <taxon>Acidithiobacillia</taxon>
        <taxon>Acidithiobacillales</taxon>
        <taxon>Acidithiobacillaceae</taxon>
        <taxon>Acidithiobacillus</taxon>
    </lineage>
</organism>
<dbReference type="GO" id="GO:0042128">
    <property type="term" value="P:nitrate assimilation"/>
    <property type="evidence" value="ECO:0007669"/>
    <property type="project" value="UniProtKB-UniRule"/>
</dbReference>
<keyword evidence="11 16" id="KW-0408">Iron</keyword>
<keyword evidence="9 15" id="KW-0274">FAD</keyword>
<feature type="domain" description="NADH-rubredoxin oxidoreductase C-terminal" evidence="21">
    <location>
        <begin position="324"/>
        <end position="391"/>
    </location>
</feature>
<dbReference type="Pfam" id="PF04324">
    <property type="entry name" value="Fer2_BFD"/>
    <property type="match status" value="2"/>
</dbReference>
<evidence type="ECO:0000256" key="7">
    <source>
        <dbReference type="ARBA" id="ARBA00022714"/>
    </source>
</evidence>
<dbReference type="PRINTS" id="PR00397">
    <property type="entry name" value="SIROHAEM"/>
</dbReference>
<dbReference type="FunFam" id="1.10.10.1100:FF:000002">
    <property type="entry name" value="Nitrite reductase large subunit"/>
    <property type="match status" value="1"/>
</dbReference>
<dbReference type="RefSeq" id="WP_123104115.1">
    <property type="nucleotide sequence ID" value="NZ_CP127527.1"/>
</dbReference>
<dbReference type="InterPro" id="IPR006066">
    <property type="entry name" value="NO2/SO3_Rdtase_FeS/sirohaem_BS"/>
</dbReference>
<dbReference type="Pfam" id="PF07992">
    <property type="entry name" value="Pyr_redox_2"/>
    <property type="match status" value="1"/>
</dbReference>
<dbReference type="SUPFAM" id="SSF55124">
    <property type="entry name" value="Nitrite/Sulfite reductase N-terminal domain-like"/>
    <property type="match status" value="1"/>
</dbReference>
<keyword evidence="8 16" id="KW-0479">Metal-binding</keyword>
<reference evidence="22" key="1">
    <citation type="submission" date="2018-10" db="EMBL/GenBank/DDBJ databases">
        <title>Acidithiobacillus sulfuriphilus sp. nov.: an extremely acidophilic sulfur-oxidizing chemolithotroph isolated from a neutral pH environment.</title>
        <authorList>
            <person name="Falagan C."/>
            <person name="Moya-Beltran A."/>
            <person name="Quatrini R."/>
            <person name="Johnson D.B."/>
        </authorList>
    </citation>
    <scope>NUCLEOTIDE SEQUENCE [LARGE SCALE GENOMIC DNA]</scope>
    <source>
        <strain evidence="22">CJ-2</strain>
    </source>
</reference>
<dbReference type="PRINTS" id="PR00368">
    <property type="entry name" value="FADPNR"/>
</dbReference>
<feature type="domain" description="Nitrite/Sulfite reductase ferredoxin-like" evidence="18">
    <location>
        <begin position="567"/>
        <end position="628"/>
    </location>
</feature>
<dbReference type="InterPro" id="IPR041575">
    <property type="entry name" value="Rubredoxin_C"/>
</dbReference>
<dbReference type="InterPro" id="IPR041854">
    <property type="entry name" value="BFD-like_2Fe2S-bd_dom_sf"/>
</dbReference>
<evidence type="ECO:0000259" key="18">
    <source>
        <dbReference type="Pfam" id="PF03460"/>
    </source>
</evidence>
<evidence type="ECO:0000256" key="1">
    <source>
        <dbReference type="ARBA" id="ARBA00001974"/>
    </source>
</evidence>
<keyword evidence="12 16" id="KW-0411">Iron-sulfur</keyword>
<evidence type="ECO:0000256" key="12">
    <source>
        <dbReference type="ARBA" id="ARBA00023014"/>
    </source>
</evidence>
<dbReference type="Gene3D" id="1.10.10.1100">
    <property type="entry name" value="BFD-like [2Fe-2S]-binding domain"/>
    <property type="match status" value="1"/>
</dbReference>
<keyword evidence="10" id="KW-0560">Oxidoreductase</keyword>
<dbReference type="CDD" id="cd19943">
    <property type="entry name" value="NirB_Fer2_BFD-like_1"/>
    <property type="match status" value="1"/>
</dbReference>
<dbReference type="PRINTS" id="PR00411">
    <property type="entry name" value="PNDRDTASEI"/>
</dbReference>
<dbReference type="Pfam" id="PF01077">
    <property type="entry name" value="NIR_SIR"/>
    <property type="match status" value="1"/>
</dbReference>
<dbReference type="InterPro" id="IPR007419">
    <property type="entry name" value="BFD-like_2Fe2S-bd_dom"/>
</dbReference>
<comment type="caution">
    <text evidence="22">The sequence shown here is derived from an EMBL/GenBank/DDBJ whole genome shotgun (WGS) entry which is preliminary data.</text>
</comment>
<evidence type="ECO:0000256" key="9">
    <source>
        <dbReference type="ARBA" id="ARBA00022827"/>
    </source>
</evidence>
<dbReference type="Gene3D" id="3.30.413.10">
    <property type="entry name" value="Sulfite Reductase Hemoprotein, domain 1"/>
    <property type="match status" value="1"/>
</dbReference>
<dbReference type="SUPFAM" id="SSF56014">
    <property type="entry name" value="Nitrite and sulphite reductase 4Fe-4S domain-like"/>
    <property type="match status" value="1"/>
</dbReference>
<dbReference type="PANTHER" id="PTHR43809:SF1">
    <property type="entry name" value="NITRITE REDUCTASE (NADH) LARGE SUBUNIT"/>
    <property type="match status" value="1"/>
</dbReference>
<feature type="binding site" evidence="16">
    <location>
        <position position="652"/>
    </location>
    <ligand>
        <name>[4Fe-4S] cluster</name>
        <dbReference type="ChEBI" id="CHEBI:49883"/>
    </ligand>
</feature>
<dbReference type="InterPro" id="IPR023753">
    <property type="entry name" value="FAD/NAD-binding_dom"/>
</dbReference>
<comment type="cofactor">
    <cofactor evidence="16">
        <name>siroheme</name>
        <dbReference type="ChEBI" id="CHEBI:60052"/>
    </cofactor>
    <text evidence="16">Binds 1 siroheme per subunit.</text>
</comment>
<dbReference type="InterPro" id="IPR012744">
    <property type="entry name" value="Nitri_red_NirB"/>
</dbReference>
<feature type="binding site" description="axial binding residue" evidence="16">
    <location>
        <position position="690"/>
    </location>
    <ligand>
        <name>siroheme</name>
        <dbReference type="ChEBI" id="CHEBI:60052"/>
    </ligand>
    <ligandPart>
        <name>Fe</name>
        <dbReference type="ChEBI" id="CHEBI:18248"/>
    </ligandPart>
</feature>
<keyword evidence="7" id="KW-0001">2Fe-2S</keyword>
<dbReference type="NCBIfam" id="TIGR02374">
    <property type="entry name" value="nitri_red_nirB"/>
    <property type="match status" value="1"/>
</dbReference>
<evidence type="ECO:0000259" key="21">
    <source>
        <dbReference type="Pfam" id="PF18267"/>
    </source>
</evidence>
<evidence type="ECO:0000259" key="17">
    <source>
        <dbReference type="Pfam" id="PF01077"/>
    </source>
</evidence>
<dbReference type="InterPro" id="IPR045854">
    <property type="entry name" value="NO2/SO3_Rdtase_4Fe4S_sf"/>
</dbReference>
<accession>A0A3M8QXN8</accession>
<evidence type="ECO:0000256" key="14">
    <source>
        <dbReference type="ARBA" id="ARBA00034078"/>
    </source>
</evidence>
<dbReference type="AlphaFoldDB" id="A0A3M8QXN8"/>
<dbReference type="InterPro" id="IPR006067">
    <property type="entry name" value="NO2/SO3_Rdtase_4Fe4S_dom"/>
</dbReference>
<keyword evidence="6 15" id="KW-0285">Flavoprotein</keyword>
<dbReference type="GO" id="GO:0051537">
    <property type="term" value="F:2 iron, 2 sulfur cluster binding"/>
    <property type="evidence" value="ECO:0007669"/>
    <property type="project" value="UniProtKB-KW"/>
</dbReference>
<comment type="similarity">
    <text evidence="3">Belongs to the nitrite and sulfite reductase 4Fe-4S domain family.</text>
</comment>
<dbReference type="InterPro" id="IPR016156">
    <property type="entry name" value="FAD/NAD-linked_Rdtase_dimer_sf"/>
</dbReference>
<gene>
    <name evidence="22" type="ORF">EC580_08595</name>
</gene>
<dbReference type="Pfam" id="PF03460">
    <property type="entry name" value="NIR_SIR_ferr"/>
    <property type="match status" value="1"/>
</dbReference>
<evidence type="ECO:0000256" key="15">
    <source>
        <dbReference type="PIRNR" id="PIRNR037149"/>
    </source>
</evidence>
<feature type="domain" description="Nitrite/sulphite reductase 4Fe-4S" evidence="17">
    <location>
        <begin position="637"/>
        <end position="773"/>
    </location>
</feature>
<keyword evidence="4 16" id="KW-0004">4Fe-4S</keyword>
<comment type="pathway">
    <text evidence="2">Nitrogen metabolism; nitrate reduction (assimilation).</text>
</comment>
<proteinExistence type="inferred from homology"/>
<dbReference type="InterPro" id="IPR036188">
    <property type="entry name" value="FAD/NAD-bd_sf"/>
</dbReference>
<feature type="binding site" evidence="16">
    <location>
        <position position="690"/>
    </location>
    <ligand>
        <name>[4Fe-4S] cluster</name>
        <dbReference type="ChEBI" id="CHEBI:49883"/>
    </ligand>
</feature>
<name>A0A3M8QXN8_9PROT</name>
<dbReference type="GO" id="GO:0020037">
    <property type="term" value="F:heme binding"/>
    <property type="evidence" value="ECO:0007669"/>
    <property type="project" value="InterPro"/>
</dbReference>
<feature type="domain" description="FAD/NAD(P)-binding" evidence="20">
    <location>
        <begin position="12"/>
        <end position="306"/>
    </location>
</feature>
<evidence type="ECO:0000256" key="3">
    <source>
        <dbReference type="ARBA" id="ARBA00010429"/>
    </source>
</evidence>
<dbReference type="PIRSF" id="PIRSF037149">
    <property type="entry name" value="NirB"/>
    <property type="match status" value="1"/>
</dbReference>